<keyword evidence="2" id="KW-1185">Reference proteome</keyword>
<name>A0A9P4P6F7_9PLEO</name>
<proteinExistence type="predicted"/>
<dbReference type="EMBL" id="MU001513">
    <property type="protein sequence ID" value="KAF2438102.1"/>
    <property type="molecule type" value="Genomic_DNA"/>
</dbReference>
<evidence type="ECO:0000313" key="1">
    <source>
        <dbReference type="EMBL" id="KAF2438102.1"/>
    </source>
</evidence>
<protein>
    <submittedName>
        <fullName evidence="1">Uncharacterized protein</fullName>
    </submittedName>
</protein>
<organism evidence="1 2">
    <name type="scientific">Karstenula rhodostoma CBS 690.94</name>
    <dbReference type="NCBI Taxonomy" id="1392251"/>
    <lineage>
        <taxon>Eukaryota</taxon>
        <taxon>Fungi</taxon>
        <taxon>Dikarya</taxon>
        <taxon>Ascomycota</taxon>
        <taxon>Pezizomycotina</taxon>
        <taxon>Dothideomycetes</taxon>
        <taxon>Pleosporomycetidae</taxon>
        <taxon>Pleosporales</taxon>
        <taxon>Massarineae</taxon>
        <taxon>Didymosphaeriaceae</taxon>
        <taxon>Karstenula</taxon>
    </lineage>
</organism>
<accession>A0A9P4P6F7</accession>
<sequence>MVPMFLLYAFGRNSGSLRSVIRHQTLPGPAMEALVECVQLTGQCSSTCATSTLVGRCQFPWSPITIRVYGVPHNAPACSGNHNHTILTVRHLSLMGIPPPLPDTSVPNPSHLRAGGIVGQSPYLQPLHIRTRASLRSYHAILVWSTILCTCRVHCTTAPVSLS</sequence>
<reference evidence="1" key="1">
    <citation type="journal article" date="2020" name="Stud. Mycol.">
        <title>101 Dothideomycetes genomes: a test case for predicting lifestyles and emergence of pathogens.</title>
        <authorList>
            <person name="Haridas S."/>
            <person name="Albert R."/>
            <person name="Binder M."/>
            <person name="Bloem J."/>
            <person name="Labutti K."/>
            <person name="Salamov A."/>
            <person name="Andreopoulos B."/>
            <person name="Baker S."/>
            <person name="Barry K."/>
            <person name="Bills G."/>
            <person name="Bluhm B."/>
            <person name="Cannon C."/>
            <person name="Castanera R."/>
            <person name="Culley D."/>
            <person name="Daum C."/>
            <person name="Ezra D."/>
            <person name="Gonzalez J."/>
            <person name="Henrissat B."/>
            <person name="Kuo A."/>
            <person name="Liang C."/>
            <person name="Lipzen A."/>
            <person name="Lutzoni F."/>
            <person name="Magnuson J."/>
            <person name="Mondo S."/>
            <person name="Nolan M."/>
            <person name="Ohm R."/>
            <person name="Pangilinan J."/>
            <person name="Park H.-J."/>
            <person name="Ramirez L."/>
            <person name="Alfaro M."/>
            <person name="Sun H."/>
            <person name="Tritt A."/>
            <person name="Yoshinaga Y."/>
            <person name="Zwiers L.-H."/>
            <person name="Turgeon B."/>
            <person name="Goodwin S."/>
            <person name="Spatafora J."/>
            <person name="Crous P."/>
            <person name="Grigoriev I."/>
        </authorList>
    </citation>
    <scope>NUCLEOTIDE SEQUENCE</scope>
    <source>
        <strain evidence="1">CBS 690.94</strain>
    </source>
</reference>
<dbReference type="Proteomes" id="UP000799764">
    <property type="component" value="Unassembled WGS sequence"/>
</dbReference>
<comment type="caution">
    <text evidence="1">The sequence shown here is derived from an EMBL/GenBank/DDBJ whole genome shotgun (WGS) entry which is preliminary data.</text>
</comment>
<gene>
    <name evidence="1" type="ORF">P171DRAFT_167789</name>
</gene>
<evidence type="ECO:0000313" key="2">
    <source>
        <dbReference type="Proteomes" id="UP000799764"/>
    </source>
</evidence>
<dbReference type="AlphaFoldDB" id="A0A9P4P6F7"/>